<feature type="compositionally biased region" description="Polar residues" evidence="1">
    <location>
        <begin position="1059"/>
        <end position="1077"/>
    </location>
</feature>
<feature type="compositionally biased region" description="Basic and acidic residues" evidence="1">
    <location>
        <begin position="449"/>
        <end position="463"/>
    </location>
</feature>
<feature type="region of interest" description="Disordered" evidence="1">
    <location>
        <begin position="449"/>
        <end position="763"/>
    </location>
</feature>
<keyword evidence="3" id="KW-1185">Reference proteome</keyword>
<proteinExistence type="predicted"/>
<name>A0ABQ8QQQ7_9AGAR</name>
<feature type="region of interest" description="Disordered" evidence="1">
    <location>
        <begin position="1266"/>
        <end position="1297"/>
    </location>
</feature>
<feature type="compositionally biased region" description="Low complexity" evidence="1">
    <location>
        <begin position="679"/>
        <end position="690"/>
    </location>
</feature>
<feature type="compositionally biased region" description="Polar residues" evidence="1">
    <location>
        <begin position="67"/>
        <end position="79"/>
    </location>
</feature>
<feature type="compositionally biased region" description="Low complexity" evidence="1">
    <location>
        <begin position="553"/>
        <end position="573"/>
    </location>
</feature>
<feature type="region of interest" description="Disordered" evidence="1">
    <location>
        <begin position="1021"/>
        <end position="1134"/>
    </location>
</feature>
<feature type="compositionally biased region" description="Low complexity" evidence="1">
    <location>
        <begin position="739"/>
        <end position="760"/>
    </location>
</feature>
<evidence type="ECO:0000313" key="3">
    <source>
        <dbReference type="Proteomes" id="UP001163828"/>
    </source>
</evidence>
<feature type="region of interest" description="Disordered" evidence="1">
    <location>
        <begin position="283"/>
        <end position="357"/>
    </location>
</feature>
<feature type="compositionally biased region" description="Low complexity" evidence="1">
    <location>
        <begin position="597"/>
        <end position="618"/>
    </location>
</feature>
<feature type="compositionally biased region" description="Pro residues" evidence="1">
    <location>
        <begin position="1284"/>
        <end position="1296"/>
    </location>
</feature>
<feature type="compositionally biased region" description="Polar residues" evidence="1">
    <location>
        <begin position="522"/>
        <end position="535"/>
    </location>
</feature>
<feature type="compositionally biased region" description="Low complexity" evidence="1">
    <location>
        <begin position="811"/>
        <end position="823"/>
    </location>
</feature>
<feature type="region of interest" description="Disordered" evidence="1">
    <location>
        <begin position="1"/>
        <end position="244"/>
    </location>
</feature>
<feature type="compositionally biased region" description="Acidic residues" evidence="1">
    <location>
        <begin position="112"/>
        <end position="129"/>
    </location>
</feature>
<feature type="compositionally biased region" description="Basic and acidic residues" evidence="1">
    <location>
        <begin position="1124"/>
        <end position="1134"/>
    </location>
</feature>
<evidence type="ECO:0008006" key="4">
    <source>
        <dbReference type="Google" id="ProtNLM"/>
    </source>
</evidence>
<feature type="compositionally biased region" description="Polar residues" evidence="1">
    <location>
        <begin position="648"/>
        <end position="657"/>
    </location>
</feature>
<evidence type="ECO:0000313" key="2">
    <source>
        <dbReference type="EMBL" id="KAJ4000866.1"/>
    </source>
</evidence>
<feature type="compositionally biased region" description="Polar residues" evidence="1">
    <location>
        <begin position="708"/>
        <end position="738"/>
    </location>
</feature>
<feature type="compositionally biased region" description="Basic and acidic residues" evidence="1">
    <location>
        <begin position="308"/>
        <end position="322"/>
    </location>
</feature>
<feature type="compositionally biased region" description="Low complexity" evidence="1">
    <location>
        <begin position="834"/>
        <end position="848"/>
    </location>
</feature>
<dbReference type="Proteomes" id="UP001163828">
    <property type="component" value="Unassembled WGS sequence"/>
</dbReference>
<feature type="compositionally biased region" description="Pro residues" evidence="1">
    <location>
        <begin position="1178"/>
        <end position="1189"/>
    </location>
</feature>
<feature type="compositionally biased region" description="Low complexity" evidence="1">
    <location>
        <begin position="1078"/>
        <end position="1088"/>
    </location>
</feature>
<organism evidence="2 3">
    <name type="scientific">Lentinula boryana</name>
    <dbReference type="NCBI Taxonomy" id="40481"/>
    <lineage>
        <taxon>Eukaryota</taxon>
        <taxon>Fungi</taxon>
        <taxon>Dikarya</taxon>
        <taxon>Basidiomycota</taxon>
        <taxon>Agaricomycotina</taxon>
        <taxon>Agaricomycetes</taxon>
        <taxon>Agaricomycetidae</taxon>
        <taxon>Agaricales</taxon>
        <taxon>Marasmiineae</taxon>
        <taxon>Omphalotaceae</taxon>
        <taxon>Lentinula</taxon>
    </lineage>
</organism>
<feature type="region of interest" description="Disordered" evidence="1">
    <location>
        <begin position="803"/>
        <end position="860"/>
    </location>
</feature>
<evidence type="ECO:0000256" key="1">
    <source>
        <dbReference type="SAM" id="MobiDB-lite"/>
    </source>
</evidence>
<protein>
    <recommendedName>
        <fullName evidence="4">Proteophosphoglycan ppg4</fullName>
    </recommendedName>
</protein>
<feature type="compositionally biased region" description="Polar residues" evidence="1">
    <location>
        <begin position="1089"/>
        <end position="1103"/>
    </location>
</feature>
<feature type="compositionally biased region" description="Polar residues" evidence="1">
    <location>
        <begin position="1270"/>
        <end position="1280"/>
    </location>
</feature>
<feature type="compositionally biased region" description="Low complexity" evidence="1">
    <location>
        <begin position="171"/>
        <end position="191"/>
    </location>
</feature>
<reference evidence="2" key="1">
    <citation type="submission" date="2022-08" db="EMBL/GenBank/DDBJ databases">
        <authorList>
            <consortium name="DOE Joint Genome Institute"/>
            <person name="Min B."/>
            <person name="Riley R."/>
            <person name="Sierra-Patev S."/>
            <person name="Naranjo-Ortiz M."/>
            <person name="Looney B."/>
            <person name="Konkel Z."/>
            <person name="Slot J.C."/>
            <person name="Sakamoto Y."/>
            <person name="Steenwyk J.L."/>
            <person name="Rokas A."/>
            <person name="Carro J."/>
            <person name="Camarero S."/>
            <person name="Ferreira P."/>
            <person name="Molpeceres G."/>
            <person name="Ruiz-Duenas F.J."/>
            <person name="Serrano A."/>
            <person name="Henrissat B."/>
            <person name="Drula E."/>
            <person name="Hughes K.W."/>
            <person name="Mata J.L."/>
            <person name="Ishikawa N.K."/>
            <person name="Vargas-Isla R."/>
            <person name="Ushijima S."/>
            <person name="Smith C.A."/>
            <person name="Ahrendt S."/>
            <person name="Andreopoulos W."/>
            <person name="He G."/>
            <person name="Labutti K."/>
            <person name="Lipzen A."/>
            <person name="Ng V."/>
            <person name="Sandor L."/>
            <person name="Barry K."/>
            <person name="Martinez A.T."/>
            <person name="Xiao Y."/>
            <person name="Gibbons J.G."/>
            <person name="Terashima K."/>
            <person name="Hibbett D.S."/>
            <person name="Grigoriev I.V."/>
        </authorList>
    </citation>
    <scope>NUCLEOTIDE SEQUENCE</scope>
    <source>
        <strain evidence="2">TFB10827</strain>
    </source>
</reference>
<accession>A0ABQ8QQQ7</accession>
<gene>
    <name evidence="2" type="ORF">F5050DRAFT_293088</name>
</gene>
<feature type="region of interest" description="Disordered" evidence="1">
    <location>
        <begin position="1178"/>
        <end position="1220"/>
    </location>
</feature>
<feature type="compositionally biased region" description="Pro residues" evidence="1">
    <location>
        <begin position="668"/>
        <end position="678"/>
    </location>
</feature>
<dbReference type="EMBL" id="MU790516">
    <property type="protein sequence ID" value="KAJ4000866.1"/>
    <property type="molecule type" value="Genomic_DNA"/>
</dbReference>
<feature type="compositionally biased region" description="Polar residues" evidence="1">
    <location>
        <begin position="14"/>
        <end position="33"/>
    </location>
</feature>
<feature type="compositionally biased region" description="Basic and acidic residues" evidence="1">
    <location>
        <begin position="471"/>
        <end position="488"/>
    </location>
</feature>
<sequence>MDNPWDNAWDESQFKNSPSSAPQKSLFSTSTWKDPTENETDIALPSWSAGPAVTWNEPSDDAPTLWAASTSNGSASSKVSPALSPKVARWTSSYESMSAHFGDSSSSVDGNSETEEQEKDGVEEVLDEDEKVHESPPANNEALEADGQEEHETTTLKTSEVIDPWTPPQSVFPTSTSLSSVLSTTTSNSSPAPGSPDAFEFGTFESGVSESIAGPSVDDSLPNPDAEWGTAWAAKETDLNDKEEEEVLDQWERAKREKEKMDRAVPPELLAFILHTLEEIADDLWPSAPQPKAKDVDKGTITNTSQKYSKDTIELDHSEGDVQRSPSADDDDEGQDIVERAVTPKPRQAENQTNTWKDETRSEDLLFHWKGGIDVLDHLSDLCHNIAPPLPPLSSLPHLPSQSSNPQSPILKRSSEALRLTRSTVTSSSGPFGLYLKSKGSIEWEVAVKARPEKTSEQEREEIVPAGWRILPKEKENEKKVEAPEMKKKGSSILSSFFGRKTEPSPAENRNTSKDESPRPSLGSSRNSVDSTVSKTELKAESPSTKLPTHPVSAPVASMSAASTSTTTNALSTYGDGGPPDLFQDVPTTAPAPSAVSRFLNRFSSSRNRPSHSRQNSNASLALSTDDLEFLEDIVPSASDDHEHDNGLVQTGTSDLTGLQKMIESAPLPAPLLPPPRAPQSQPQLSSPRSPSDEFVTGKNSPLDASRLNKNFSFASSPTQILAPSPALPSQIQTALAQSSKNNPTSRSSTPSSFASPLSTRSSSPGLDILAVAGSSSAVGGRASQLTGTGRGTGMNALGGMAGTAIPRPPSSVVSNSRTSSSTMKRPTPVAIMSSSSVSSTTSEPVSSFNFLPPPPSIRGSRTTTPTLSLLIDDEPVIHVPSGPDLPSGGGLDDDDFSDFLSATTTDATQPPFSASHLFSSSSAQPLFSAGSTAFDGVDSSLPNAPPEPYNNPLNTSVSSVVSANSANDILLSSSRLNSFGSFPDESDDYGSSFALREMLRTPSPPALPAKSPGKIAARKAFGTEPSNSGVRRTLTAKKNVGGSGVGGRIAPGRLNLPPVSSSAYSRNWGTSTSQEASPISSSGIPSGNTINSASPFVASSSEPALATKTPPAAPFPKTHQKRVSKEAHQRTRSLVEDAMARSGIWPSASSAVSSTGGYGSESGYGAYGFGTAPPLSPLPPILSPPPESFPSKMKRGDLLGGHDDDDDDDVPLASLTSGSTYGSTTDSAFNFSIGSTFATQQANDKLTGVPSISSMPASILSPAMAPSLHATNGHNLNRNSTLPPLPLPSPTPPQQPALLMDFGSFGSATTGVTSRLEPLENGYSTVSSPPLMSALDSAPLSSTSKKTTGGLSAQDLSFFEGL</sequence>
<comment type="caution">
    <text evidence="2">The sequence shown here is derived from an EMBL/GenBank/DDBJ whole genome shotgun (WGS) entry which is preliminary data.</text>
</comment>